<protein>
    <submittedName>
        <fullName evidence="1">Uncharacterized protein</fullName>
    </submittedName>
</protein>
<dbReference type="EMBL" id="BARW01032464">
    <property type="protein sequence ID" value="GAJ13532.1"/>
    <property type="molecule type" value="Genomic_DNA"/>
</dbReference>
<comment type="caution">
    <text evidence="1">The sequence shown here is derived from an EMBL/GenBank/DDBJ whole genome shotgun (WGS) entry which is preliminary data.</text>
</comment>
<sequence length="63" mass="7133">MPNWEALWMTLRLHLDHLQVAGVESVHPAVIRDKMDDLENLADKDDQLENMATQTGIHPGEEG</sequence>
<proteinExistence type="predicted"/>
<dbReference type="AlphaFoldDB" id="X1VA06"/>
<organism evidence="1">
    <name type="scientific">marine sediment metagenome</name>
    <dbReference type="NCBI Taxonomy" id="412755"/>
    <lineage>
        <taxon>unclassified sequences</taxon>
        <taxon>metagenomes</taxon>
        <taxon>ecological metagenomes</taxon>
    </lineage>
</organism>
<reference evidence="1" key="1">
    <citation type="journal article" date="2014" name="Front. Microbiol.">
        <title>High frequency of phylogenetically diverse reductive dehalogenase-homologous genes in deep subseafloor sedimentary metagenomes.</title>
        <authorList>
            <person name="Kawai M."/>
            <person name="Futagami T."/>
            <person name="Toyoda A."/>
            <person name="Takaki Y."/>
            <person name="Nishi S."/>
            <person name="Hori S."/>
            <person name="Arai W."/>
            <person name="Tsubouchi T."/>
            <person name="Morono Y."/>
            <person name="Uchiyama I."/>
            <person name="Ito T."/>
            <person name="Fujiyama A."/>
            <person name="Inagaki F."/>
            <person name="Takami H."/>
        </authorList>
    </citation>
    <scope>NUCLEOTIDE SEQUENCE</scope>
    <source>
        <strain evidence="1">Expedition CK06-06</strain>
    </source>
</reference>
<name>X1VA06_9ZZZZ</name>
<evidence type="ECO:0000313" key="1">
    <source>
        <dbReference type="EMBL" id="GAJ13532.1"/>
    </source>
</evidence>
<gene>
    <name evidence="1" type="ORF">S12H4_51379</name>
</gene>
<accession>X1VA06</accession>